<dbReference type="SUPFAM" id="SSF53041">
    <property type="entry name" value="Resolvase-like"/>
    <property type="match status" value="1"/>
</dbReference>
<feature type="coiled-coil region" evidence="6">
    <location>
        <begin position="447"/>
        <end position="488"/>
    </location>
</feature>
<dbReference type="InterPro" id="IPR036162">
    <property type="entry name" value="Resolvase-like_N_sf"/>
</dbReference>
<evidence type="ECO:0000313" key="8">
    <source>
        <dbReference type="EMBL" id="AWW41125.1"/>
    </source>
</evidence>
<dbReference type="InterPro" id="IPR038109">
    <property type="entry name" value="DNA_bind_recomb_sf"/>
</dbReference>
<evidence type="ECO:0000256" key="5">
    <source>
        <dbReference type="PROSITE-ProRule" id="PRU10137"/>
    </source>
</evidence>
<keyword evidence="6" id="KW-0175">Coiled coil</keyword>
<dbReference type="InterPro" id="IPR050639">
    <property type="entry name" value="SSR_resolvase"/>
</dbReference>
<keyword evidence="3" id="KW-0233">DNA recombination</keyword>
<reference evidence="8 9" key="1">
    <citation type="journal article" date="2019" name="Int. J. Syst. Evol. Microbiol.">
        <title>Streptomyces cadmiisoli sp. nov., a novel actinomycete isolated from cadmium-contaminated soil.</title>
        <authorList>
            <person name="Li K."/>
            <person name="Tang X."/>
            <person name="Zhao J."/>
            <person name="Guo Y."/>
            <person name="Tang Y."/>
            <person name="Gao J."/>
        </authorList>
    </citation>
    <scope>NUCLEOTIDE SEQUENCE [LARGE SCALE GENOMIC DNA]</scope>
    <source>
        <strain evidence="8 9">ZFG47</strain>
    </source>
</reference>
<evidence type="ECO:0000259" key="7">
    <source>
        <dbReference type="PROSITE" id="PS51736"/>
    </source>
</evidence>
<gene>
    <name evidence="8" type="ORF">DN051_34305</name>
</gene>
<evidence type="ECO:0000313" key="9">
    <source>
        <dbReference type="Proteomes" id="UP000249616"/>
    </source>
</evidence>
<evidence type="ECO:0000256" key="6">
    <source>
        <dbReference type="SAM" id="Coils"/>
    </source>
</evidence>
<dbReference type="Gene3D" id="3.40.50.1390">
    <property type="entry name" value="Resolvase, N-terminal catalytic domain"/>
    <property type="match status" value="1"/>
</dbReference>
<name>A0A2Z4J7C3_9ACTN</name>
<dbReference type="KEGG" id="scad:DN051_34305"/>
<dbReference type="CDD" id="cd00338">
    <property type="entry name" value="Ser_Recombinase"/>
    <property type="match status" value="1"/>
</dbReference>
<keyword evidence="1" id="KW-0229">DNA integration</keyword>
<organism evidence="8 9">
    <name type="scientific">Streptomyces cadmiisoli</name>
    <dbReference type="NCBI Taxonomy" id="2184053"/>
    <lineage>
        <taxon>Bacteria</taxon>
        <taxon>Bacillati</taxon>
        <taxon>Actinomycetota</taxon>
        <taxon>Actinomycetes</taxon>
        <taxon>Kitasatosporales</taxon>
        <taxon>Streptomycetaceae</taxon>
        <taxon>Streptomyces</taxon>
        <taxon>Streptomyces aurantiacus group</taxon>
    </lineage>
</organism>
<keyword evidence="9" id="KW-1185">Reference proteome</keyword>
<evidence type="ECO:0000256" key="2">
    <source>
        <dbReference type="ARBA" id="ARBA00023125"/>
    </source>
</evidence>
<protein>
    <submittedName>
        <fullName evidence="8">DNA recombinase</fullName>
    </submittedName>
</protein>
<dbReference type="PROSITE" id="PS00397">
    <property type="entry name" value="RECOMBINASES_1"/>
    <property type="match status" value="1"/>
</dbReference>
<dbReference type="GO" id="GO:0003677">
    <property type="term" value="F:DNA binding"/>
    <property type="evidence" value="ECO:0007669"/>
    <property type="project" value="UniProtKB-KW"/>
</dbReference>
<dbReference type="Gene3D" id="3.90.1750.20">
    <property type="entry name" value="Putative Large Serine Recombinase, Chain B, Domain 2"/>
    <property type="match status" value="1"/>
</dbReference>
<sequence length="658" mass="73788">MNGRLLSAIEVTRRTASQLRAVAYLRVSTEEQKKGFGIRYTGKKVCRHIAKKDWRLVETFADEGFSGSLEWHERPDLKRLMELARTTPRPFDVVVVLEERAIGRAGRAFWPWVWELEDLGVFTAIVRGDYDNTTDEGRKRMRDEAARAEDERIAIRDRTQGGIQEAAEQRADEAGYVGGQCPYGWRIENQGRKGECTYVLDDGPDGEWHTLDMARRLVIEHKGDIERAAGSLNAQGKLTRWGKLWTRQNLQARLLSAAVLESRVVFRATESAANRVQTDADGNPVYGETVVIRIPSAFSEVEVAELKGAVKVRNYGPKRGDRTCPLSERILSTCGEYYTGCAPGERARKYRCAGKRPKYAGAPVCTCRQIPADEIEFYAWGRLVRLLRDPEELKLRAELWVGLNDQAKVNFVQRLKELEGEIAQKDRAIGVIMAAAAQESDNPEEAIRAATASLKEQRTALAEERARVAAWQAESAAVEDQAQQLQQLAKLAAKRLTNVTLDDQALVLGMMNARLVLLEPVGNFARSCPVTTWFREAGRPIPVLTDDTWAVVEPVIRARHRPDKRLPQRQALEGLLHKARHEGSWHTLTDYGNPGAMRSAWDRWRTSGAWSEAIGLLGTAGAQPVPSRLPRMRLKFEVIPGLILNAGSDSITRDPRAR</sequence>
<keyword evidence="2" id="KW-0238">DNA-binding</keyword>
<accession>A0A2Z4J7C3</accession>
<dbReference type="SMART" id="SM00857">
    <property type="entry name" value="Resolvase"/>
    <property type="match status" value="1"/>
</dbReference>
<dbReference type="InterPro" id="IPR006118">
    <property type="entry name" value="Recombinase_CS"/>
</dbReference>
<dbReference type="GO" id="GO:0000150">
    <property type="term" value="F:DNA strand exchange activity"/>
    <property type="evidence" value="ECO:0007669"/>
    <property type="project" value="InterPro"/>
</dbReference>
<dbReference type="EMBL" id="CP030073">
    <property type="protein sequence ID" value="AWW41125.1"/>
    <property type="molecule type" value="Genomic_DNA"/>
</dbReference>
<dbReference type="InterPro" id="IPR006119">
    <property type="entry name" value="Resolv_N"/>
</dbReference>
<dbReference type="PANTHER" id="PTHR30461">
    <property type="entry name" value="DNA-INVERTASE FROM LAMBDOID PROPHAGE"/>
    <property type="match status" value="1"/>
</dbReference>
<dbReference type="PROSITE" id="PS51736">
    <property type="entry name" value="RECOMBINASES_3"/>
    <property type="match status" value="1"/>
</dbReference>
<dbReference type="GO" id="GO:0015074">
    <property type="term" value="P:DNA integration"/>
    <property type="evidence" value="ECO:0007669"/>
    <property type="project" value="UniProtKB-KW"/>
</dbReference>
<feature type="domain" description="Resolvase/invertase-type recombinase catalytic" evidence="7">
    <location>
        <begin position="20"/>
        <end position="170"/>
    </location>
</feature>
<evidence type="ECO:0000256" key="1">
    <source>
        <dbReference type="ARBA" id="ARBA00022908"/>
    </source>
</evidence>
<dbReference type="Pfam" id="PF00239">
    <property type="entry name" value="Resolvase"/>
    <property type="match status" value="1"/>
</dbReference>
<dbReference type="AlphaFoldDB" id="A0A2Z4J7C3"/>
<evidence type="ECO:0000256" key="4">
    <source>
        <dbReference type="PIRSR" id="PIRSR606118-50"/>
    </source>
</evidence>
<feature type="active site" description="O-(5'-phospho-DNA)-serine intermediate" evidence="4 5">
    <location>
        <position position="28"/>
    </location>
</feature>
<dbReference type="PANTHER" id="PTHR30461:SF2">
    <property type="entry name" value="SERINE RECOMBINASE PINE-RELATED"/>
    <property type="match status" value="1"/>
</dbReference>
<dbReference type="Proteomes" id="UP000249616">
    <property type="component" value="Chromosome"/>
</dbReference>
<evidence type="ECO:0000256" key="3">
    <source>
        <dbReference type="ARBA" id="ARBA00023172"/>
    </source>
</evidence>
<proteinExistence type="predicted"/>